<sequence length="242" mass="27507">MTRFNPVNRFAGGYTQRDATIEFYLRINALIKPEFEVVDIGAGRAAWMEKDPDCIKTSLRTLKGKVKRVTAIDVDEAVYQNASADLSLLIENCVFPLPDQAVDLAIADFVLEHVEDPWKFCSEVDRILKPGGFFCARTPHITNYITIISNLLPERIHSRALKVTQPLREEQDIFPTFHRLNTMTKIKGHFPNYSDLSYFYKTDPAYYAGSRIIYRSAELLHSILPAAMVGSMLVFLRKSPTA</sequence>
<geneLocation type="plasmid" evidence="3">
    <name>pRS241c</name>
</geneLocation>
<evidence type="ECO:0000259" key="1">
    <source>
        <dbReference type="Pfam" id="PF08241"/>
    </source>
</evidence>
<reference evidence="3" key="1">
    <citation type="submission" date="2005-09" db="EMBL/GenBank/DDBJ databases">
        <title>Complete sequence of plasmid C of Rhodobacter sphaeroides 2.4.1.</title>
        <authorList>
            <person name="Copeland A."/>
            <person name="Lucas S."/>
            <person name="Lapidus A."/>
            <person name="Barry K."/>
            <person name="Detter J.C."/>
            <person name="Glavina T."/>
            <person name="Hammon N."/>
            <person name="Israni S."/>
            <person name="Pitluck S."/>
            <person name="Richardson P."/>
            <person name="Mackenzie C."/>
            <person name="Choudhary M."/>
            <person name="Larimer F."/>
            <person name="Hauser L.J."/>
            <person name="Land M."/>
            <person name="Donohue T.J."/>
            <person name="Kaplan S."/>
        </authorList>
    </citation>
    <scope>NUCLEOTIDE SEQUENCE [LARGE SCALE GENOMIC DNA]</scope>
    <source>
        <strain evidence="3">ATCC 17023 / DSM 158 / JCM 6121 / CCUG 31486 / LMG 2827 / NBRC 12203 / NCIMB 8253 / ATH 2.4.1.</strain>
        <plasmid evidence="3">pRS241c</plasmid>
    </source>
</reference>
<dbReference type="Pfam" id="PF08241">
    <property type="entry name" value="Methyltransf_11"/>
    <property type="match status" value="1"/>
</dbReference>
<keyword evidence="2" id="KW-0614">Plasmid</keyword>
<dbReference type="EnsemblBacteria" id="ABA81570">
    <property type="protein sequence ID" value="ABA81570"/>
    <property type="gene ID" value="RSP_7379"/>
</dbReference>
<gene>
    <name evidence="2" type="ORF">RSP_7379</name>
</gene>
<keyword evidence="2" id="KW-0808">Transferase</keyword>
<dbReference type="GeneID" id="3711848"/>
<feature type="domain" description="Methyltransferase type 11" evidence="1">
    <location>
        <begin position="60"/>
        <end position="135"/>
    </location>
</feature>
<dbReference type="InterPro" id="IPR013216">
    <property type="entry name" value="Methyltransf_11"/>
</dbReference>
<name>Q3IV64_CERS4</name>
<dbReference type="AlphaFoldDB" id="Q3IV64"/>
<dbReference type="OrthoDB" id="9792690at2"/>
<dbReference type="KEGG" id="rsp:RSP_7379"/>
<dbReference type="EMBL" id="CP000146">
    <property type="protein sequence ID" value="ABA81570.1"/>
    <property type="molecule type" value="Genomic_DNA"/>
</dbReference>
<dbReference type="RefSeq" id="WP_011331377.1">
    <property type="nucleotide sequence ID" value="NC_007489.1"/>
</dbReference>
<dbReference type="GO" id="GO:0008757">
    <property type="term" value="F:S-adenosylmethionine-dependent methyltransferase activity"/>
    <property type="evidence" value="ECO:0007669"/>
    <property type="project" value="InterPro"/>
</dbReference>
<dbReference type="InterPro" id="IPR029063">
    <property type="entry name" value="SAM-dependent_MTases_sf"/>
</dbReference>
<accession>Q3IV64</accession>
<dbReference type="SUPFAM" id="SSF53335">
    <property type="entry name" value="S-adenosyl-L-methionine-dependent methyltransferases"/>
    <property type="match status" value="1"/>
</dbReference>
<evidence type="ECO:0000313" key="2">
    <source>
        <dbReference type="EMBL" id="ABA81570.1"/>
    </source>
</evidence>
<dbReference type="Gene3D" id="3.40.50.150">
    <property type="entry name" value="Vaccinia Virus protein VP39"/>
    <property type="match status" value="1"/>
</dbReference>
<keyword evidence="2" id="KW-0489">Methyltransferase</keyword>
<dbReference type="GO" id="GO:0032259">
    <property type="term" value="P:methylation"/>
    <property type="evidence" value="ECO:0007669"/>
    <property type="project" value="UniProtKB-KW"/>
</dbReference>
<keyword evidence="3" id="KW-1185">Reference proteome</keyword>
<organism evidence="2 3">
    <name type="scientific">Cereibacter sphaeroides (strain ATCC 17023 / DSM 158 / JCM 6121 / CCUG 31486 / LMG 2827 / NBRC 12203 / NCIMB 8253 / ATH 2.4.1.)</name>
    <name type="common">Rhodobacter sphaeroides</name>
    <dbReference type="NCBI Taxonomy" id="272943"/>
    <lineage>
        <taxon>Bacteria</taxon>
        <taxon>Pseudomonadati</taxon>
        <taxon>Pseudomonadota</taxon>
        <taxon>Alphaproteobacteria</taxon>
        <taxon>Rhodobacterales</taxon>
        <taxon>Paracoccaceae</taxon>
        <taxon>Cereibacter</taxon>
    </lineage>
</organism>
<proteinExistence type="predicted"/>
<protein>
    <submittedName>
        <fullName evidence="2">SAM-dependent methyltransferase</fullName>
    </submittedName>
</protein>
<evidence type="ECO:0000313" key="3">
    <source>
        <dbReference type="Proteomes" id="UP000002703"/>
    </source>
</evidence>
<dbReference type="Proteomes" id="UP000002703">
    <property type="component" value="Plasmid C"/>
</dbReference>
<dbReference type="CDD" id="cd02440">
    <property type="entry name" value="AdoMet_MTases"/>
    <property type="match status" value="1"/>
</dbReference>